<dbReference type="GO" id="GO:0006260">
    <property type="term" value="P:DNA replication"/>
    <property type="evidence" value="ECO:0007669"/>
    <property type="project" value="UniProtKB-KW"/>
</dbReference>
<sequence>MIEVCCAIIFSGECVLAVQRGGESHHPYQWEFPGGKVEPGENYAECIVREIREELQVEIQPLAKLQAVEHNYPEKSIRLIPFVCQLVHGTITLTEHNHSIWISRNGLDQLNWQEADRRLLEINKSELLKRMMRKDDHDC</sequence>
<evidence type="ECO:0000256" key="11">
    <source>
        <dbReference type="ARBA" id="ARBA00036904"/>
    </source>
</evidence>
<evidence type="ECO:0000256" key="10">
    <source>
        <dbReference type="ARBA" id="ARBA00035861"/>
    </source>
</evidence>
<dbReference type="CDD" id="cd03425">
    <property type="entry name" value="NUDIX_MutT_NudA_like"/>
    <property type="match status" value="1"/>
</dbReference>
<dbReference type="EMBL" id="JAPAAF010000030">
    <property type="protein sequence ID" value="MCW0484175.1"/>
    <property type="molecule type" value="Genomic_DNA"/>
</dbReference>
<dbReference type="GO" id="GO:0008413">
    <property type="term" value="F:8-oxo-7,8-dihydroguanosine triphosphate pyrophosphatase activity"/>
    <property type="evidence" value="ECO:0007669"/>
    <property type="project" value="TreeGrafter"/>
</dbReference>
<keyword evidence="5" id="KW-0479">Metal-binding</keyword>
<dbReference type="InterPro" id="IPR015797">
    <property type="entry name" value="NUDIX_hydrolase-like_dom_sf"/>
</dbReference>
<evidence type="ECO:0000256" key="14">
    <source>
        <dbReference type="ARBA" id="ARBA00041592"/>
    </source>
</evidence>
<comment type="catalytic activity">
    <reaction evidence="10">
        <text>8-oxo-dGTP + H2O = 8-oxo-dGMP + diphosphate + H(+)</text>
        <dbReference type="Rhea" id="RHEA:31575"/>
        <dbReference type="ChEBI" id="CHEBI:15377"/>
        <dbReference type="ChEBI" id="CHEBI:15378"/>
        <dbReference type="ChEBI" id="CHEBI:33019"/>
        <dbReference type="ChEBI" id="CHEBI:63224"/>
        <dbReference type="ChEBI" id="CHEBI:77896"/>
        <dbReference type="EC" id="3.6.1.55"/>
    </reaction>
</comment>
<evidence type="ECO:0000256" key="5">
    <source>
        <dbReference type="ARBA" id="ARBA00022723"/>
    </source>
</evidence>
<keyword evidence="9" id="KW-0234">DNA repair</keyword>
<dbReference type="EC" id="3.6.1.55" evidence="12"/>
<comment type="catalytic activity">
    <reaction evidence="11">
        <text>8-oxo-GTP + H2O = 8-oxo-GMP + diphosphate + H(+)</text>
        <dbReference type="Rhea" id="RHEA:67616"/>
        <dbReference type="ChEBI" id="CHEBI:15377"/>
        <dbReference type="ChEBI" id="CHEBI:15378"/>
        <dbReference type="ChEBI" id="CHEBI:33019"/>
        <dbReference type="ChEBI" id="CHEBI:143553"/>
        <dbReference type="ChEBI" id="CHEBI:145694"/>
    </reaction>
</comment>
<dbReference type="PROSITE" id="PS51462">
    <property type="entry name" value="NUDIX"/>
    <property type="match status" value="1"/>
</dbReference>
<organism evidence="18 19">
    <name type="scientific">Gaoshiqia sediminis</name>
    <dbReference type="NCBI Taxonomy" id="2986998"/>
    <lineage>
        <taxon>Bacteria</taxon>
        <taxon>Pseudomonadati</taxon>
        <taxon>Bacteroidota</taxon>
        <taxon>Bacteroidia</taxon>
        <taxon>Marinilabiliales</taxon>
        <taxon>Prolixibacteraceae</taxon>
        <taxon>Gaoshiqia</taxon>
    </lineage>
</organism>
<keyword evidence="6" id="KW-0227">DNA damage</keyword>
<keyword evidence="7" id="KW-0378">Hydrolase</keyword>
<proteinExistence type="inferred from homology"/>
<dbReference type="GO" id="GO:0035539">
    <property type="term" value="F:8-oxo-7,8-dihydrodeoxyguanosine triphosphate pyrophosphatase activity"/>
    <property type="evidence" value="ECO:0007669"/>
    <property type="project" value="UniProtKB-EC"/>
</dbReference>
<name>A0AA42CAY1_9BACT</name>
<evidence type="ECO:0000256" key="2">
    <source>
        <dbReference type="ARBA" id="ARBA00005582"/>
    </source>
</evidence>
<feature type="domain" description="Nudix hydrolase" evidence="17">
    <location>
        <begin position="1"/>
        <end position="125"/>
    </location>
</feature>
<evidence type="ECO:0000259" key="17">
    <source>
        <dbReference type="PROSITE" id="PS51462"/>
    </source>
</evidence>
<gene>
    <name evidence="18" type="ORF">N2K84_15650</name>
</gene>
<dbReference type="SUPFAM" id="SSF55811">
    <property type="entry name" value="Nudix"/>
    <property type="match status" value="1"/>
</dbReference>
<dbReference type="GO" id="GO:0044716">
    <property type="term" value="F:8-oxo-GDP phosphatase activity"/>
    <property type="evidence" value="ECO:0007669"/>
    <property type="project" value="TreeGrafter"/>
</dbReference>
<comment type="caution">
    <text evidence="18">The sequence shown here is derived from an EMBL/GenBank/DDBJ whole genome shotgun (WGS) entry which is preliminary data.</text>
</comment>
<evidence type="ECO:0000313" key="18">
    <source>
        <dbReference type="EMBL" id="MCW0484175.1"/>
    </source>
</evidence>
<evidence type="ECO:0000256" key="15">
    <source>
        <dbReference type="ARBA" id="ARBA00041979"/>
    </source>
</evidence>
<evidence type="ECO:0000256" key="9">
    <source>
        <dbReference type="ARBA" id="ARBA00023204"/>
    </source>
</evidence>
<keyword evidence="8" id="KW-0460">Magnesium</keyword>
<dbReference type="RefSeq" id="WP_282592768.1">
    <property type="nucleotide sequence ID" value="NZ_JAPAAF010000030.1"/>
</dbReference>
<evidence type="ECO:0000256" key="12">
    <source>
        <dbReference type="ARBA" id="ARBA00038905"/>
    </source>
</evidence>
<dbReference type="PANTHER" id="PTHR47707:SF1">
    <property type="entry name" value="NUDIX HYDROLASE FAMILY PROTEIN"/>
    <property type="match status" value="1"/>
</dbReference>
<dbReference type="Proteomes" id="UP001163821">
    <property type="component" value="Unassembled WGS sequence"/>
</dbReference>
<evidence type="ECO:0000313" key="19">
    <source>
        <dbReference type="Proteomes" id="UP001163821"/>
    </source>
</evidence>
<dbReference type="GO" id="GO:0044715">
    <property type="term" value="F:8-oxo-dGDP phosphatase activity"/>
    <property type="evidence" value="ECO:0007669"/>
    <property type="project" value="TreeGrafter"/>
</dbReference>
<dbReference type="InterPro" id="IPR020476">
    <property type="entry name" value="Nudix_hydrolase"/>
</dbReference>
<dbReference type="Gene3D" id="3.90.79.10">
    <property type="entry name" value="Nucleoside Triphosphate Pyrophosphohydrolase"/>
    <property type="match status" value="1"/>
</dbReference>
<evidence type="ECO:0000256" key="3">
    <source>
        <dbReference type="ARBA" id="ARBA00022457"/>
    </source>
</evidence>
<keyword evidence="3" id="KW-0515">Mutator protein</keyword>
<reference evidence="18" key="1">
    <citation type="submission" date="2022-10" db="EMBL/GenBank/DDBJ databases">
        <title>Gaoshiqiia sediminis gen. nov., sp. nov., isolated from coastal sediment.</title>
        <authorList>
            <person name="Yu W.X."/>
            <person name="Mu D.S."/>
            <person name="Du J.Z."/>
            <person name="Liang Y.Q."/>
        </authorList>
    </citation>
    <scope>NUCLEOTIDE SEQUENCE</scope>
    <source>
        <strain evidence="18">A06</strain>
    </source>
</reference>
<comment type="similarity">
    <text evidence="2">Belongs to the Nudix hydrolase family.</text>
</comment>
<keyword evidence="4" id="KW-0235">DNA replication</keyword>
<comment type="cofactor">
    <cofactor evidence="1">
        <name>Mg(2+)</name>
        <dbReference type="ChEBI" id="CHEBI:18420"/>
    </cofactor>
</comment>
<dbReference type="InterPro" id="IPR000086">
    <property type="entry name" value="NUDIX_hydrolase_dom"/>
</dbReference>
<keyword evidence="19" id="KW-1185">Reference proteome</keyword>
<evidence type="ECO:0000256" key="16">
    <source>
        <dbReference type="ARBA" id="ARBA00042798"/>
    </source>
</evidence>
<dbReference type="GO" id="GO:0006281">
    <property type="term" value="P:DNA repair"/>
    <property type="evidence" value="ECO:0007669"/>
    <property type="project" value="UniProtKB-KW"/>
</dbReference>
<protein>
    <recommendedName>
        <fullName evidence="13">8-oxo-dGTP diphosphatase</fullName>
        <ecNumber evidence="12">3.6.1.55</ecNumber>
    </recommendedName>
    <alternativeName>
        <fullName evidence="16">7,8-dihydro-8-oxoguanine-triphosphatase</fullName>
    </alternativeName>
    <alternativeName>
        <fullName evidence="15">Mutator protein MutT</fullName>
    </alternativeName>
    <alternativeName>
        <fullName evidence="14">dGTP pyrophosphohydrolase</fullName>
    </alternativeName>
</protein>
<evidence type="ECO:0000256" key="4">
    <source>
        <dbReference type="ARBA" id="ARBA00022705"/>
    </source>
</evidence>
<accession>A0AA42CAY1</accession>
<evidence type="ECO:0000256" key="8">
    <source>
        <dbReference type="ARBA" id="ARBA00022842"/>
    </source>
</evidence>
<evidence type="ECO:0000256" key="6">
    <source>
        <dbReference type="ARBA" id="ARBA00022763"/>
    </source>
</evidence>
<evidence type="ECO:0000256" key="7">
    <source>
        <dbReference type="ARBA" id="ARBA00022801"/>
    </source>
</evidence>
<dbReference type="Pfam" id="PF00293">
    <property type="entry name" value="NUDIX"/>
    <property type="match status" value="1"/>
</dbReference>
<evidence type="ECO:0000256" key="13">
    <source>
        <dbReference type="ARBA" id="ARBA00040794"/>
    </source>
</evidence>
<dbReference type="GO" id="GO:0046872">
    <property type="term" value="F:metal ion binding"/>
    <property type="evidence" value="ECO:0007669"/>
    <property type="project" value="UniProtKB-KW"/>
</dbReference>
<dbReference type="PRINTS" id="PR00502">
    <property type="entry name" value="NUDIXFAMILY"/>
</dbReference>
<dbReference type="InterPro" id="IPR047127">
    <property type="entry name" value="MutT-like"/>
</dbReference>
<evidence type="ECO:0000256" key="1">
    <source>
        <dbReference type="ARBA" id="ARBA00001946"/>
    </source>
</evidence>
<dbReference type="AlphaFoldDB" id="A0AA42CAY1"/>
<dbReference type="PANTHER" id="PTHR47707">
    <property type="entry name" value="8-OXO-DGTP DIPHOSPHATASE"/>
    <property type="match status" value="1"/>
</dbReference>